<dbReference type="PROSITE" id="PS50113">
    <property type="entry name" value="PAC"/>
    <property type="match status" value="2"/>
</dbReference>
<dbReference type="InterPro" id="IPR003594">
    <property type="entry name" value="HATPase_dom"/>
</dbReference>
<dbReference type="GO" id="GO:0000155">
    <property type="term" value="F:phosphorelay sensor kinase activity"/>
    <property type="evidence" value="ECO:0007669"/>
    <property type="project" value="InterPro"/>
</dbReference>
<evidence type="ECO:0000256" key="5">
    <source>
        <dbReference type="ARBA" id="ARBA00022777"/>
    </source>
</evidence>
<dbReference type="InterPro" id="IPR000700">
    <property type="entry name" value="PAS-assoc_C"/>
</dbReference>
<dbReference type="SMART" id="SM00091">
    <property type="entry name" value="PAS"/>
    <property type="match status" value="3"/>
</dbReference>
<dbReference type="Proteomes" id="UP000182284">
    <property type="component" value="Unassembled WGS sequence"/>
</dbReference>
<dbReference type="InterPro" id="IPR000014">
    <property type="entry name" value="PAS"/>
</dbReference>
<comment type="catalytic activity">
    <reaction evidence="1">
        <text>ATP + protein L-histidine = ADP + protein N-phospho-L-histidine.</text>
        <dbReference type="EC" id="2.7.13.3"/>
    </reaction>
</comment>
<dbReference type="InterPro" id="IPR035965">
    <property type="entry name" value="PAS-like_dom_sf"/>
</dbReference>
<dbReference type="Pfam" id="PF13426">
    <property type="entry name" value="PAS_9"/>
    <property type="match status" value="1"/>
</dbReference>
<evidence type="ECO:0000256" key="3">
    <source>
        <dbReference type="ARBA" id="ARBA00022553"/>
    </source>
</evidence>
<evidence type="ECO:0000256" key="1">
    <source>
        <dbReference type="ARBA" id="ARBA00000085"/>
    </source>
</evidence>
<dbReference type="Pfam" id="PF00512">
    <property type="entry name" value="HisKA"/>
    <property type="match status" value="1"/>
</dbReference>
<reference evidence="10 11" key="1">
    <citation type="submission" date="2016-10" db="EMBL/GenBank/DDBJ databases">
        <authorList>
            <person name="de Groot N.N."/>
        </authorList>
    </citation>
    <scope>NUCLEOTIDE SEQUENCE [LARGE SCALE GENOMIC DNA]</scope>
    <source>
        <strain evidence="10 11">DSM 27375</strain>
    </source>
</reference>
<evidence type="ECO:0000259" key="9">
    <source>
        <dbReference type="PROSITE" id="PS50113"/>
    </source>
</evidence>
<dbReference type="EC" id="2.7.13.3" evidence="2"/>
<dbReference type="CDD" id="cd00130">
    <property type="entry name" value="PAS"/>
    <property type="match status" value="3"/>
</dbReference>
<dbReference type="InterPro" id="IPR050736">
    <property type="entry name" value="Sensor_HK_Regulatory"/>
</dbReference>
<dbReference type="SMART" id="SM00387">
    <property type="entry name" value="HATPase_c"/>
    <property type="match status" value="1"/>
</dbReference>
<dbReference type="InterPro" id="IPR003661">
    <property type="entry name" value="HisK_dim/P_dom"/>
</dbReference>
<evidence type="ECO:0000259" key="8">
    <source>
        <dbReference type="PROSITE" id="PS50112"/>
    </source>
</evidence>
<dbReference type="NCBIfam" id="TIGR00229">
    <property type="entry name" value="sensory_box"/>
    <property type="match status" value="2"/>
</dbReference>
<dbReference type="PRINTS" id="PR00344">
    <property type="entry name" value="BCTRLSENSOR"/>
</dbReference>
<dbReference type="PROSITE" id="PS50112">
    <property type="entry name" value="PAS"/>
    <property type="match status" value="2"/>
</dbReference>
<keyword evidence="4" id="KW-0808">Transferase</keyword>
<evidence type="ECO:0000256" key="4">
    <source>
        <dbReference type="ARBA" id="ARBA00022679"/>
    </source>
</evidence>
<dbReference type="InterPro" id="IPR013655">
    <property type="entry name" value="PAS_fold_3"/>
</dbReference>
<dbReference type="InterPro" id="IPR001610">
    <property type="entry name" value="PAC"/>
</dbReference>
<evidence type="ECO:0000256" key="6">
    <source>
        <dbReference type="ARBA" id="ARBA00023012"/>
    </source>
</evidence>
<dbReference type="PROSITE" id="PS50109">
    <property type="entry name" value="HIS_KIN"/>
    <property type="match status" value="1"/>
</dbReference>
<evidence type="ECO:0000256" key="2">
    <source>
        <dbReference type="ARBA" id="ARBA00012438"/>
    </source>
</evidence>
<dbReference type="InterPro" id="IPR004358">
    <property type="entry name" value="Sig_transdc_His_kin-like_C"/>
</dbReference>
<dbReference type="Gene3D" id="3.30.565.10">
    <property type="entry name" value="Histidine kinase-like ATPase, C-terminal domain"/>
    <property type="match status" value="1"/>
</dbReference>
<dbReference type="SMART" id="SM00086">
    <property type="entry name" value="PAC"/>
    <property type="match status" value="3"/>
</dbReference>
<organism evidence="10 11">
    <name type="scientific">Celeribacter baekdonensis</name>
    <dbReference type="NCBI Taxonomy" id="875171"/>
    <lineage>
        <taxon>Bacteria</taxon>
        <taxon>Pseudomonadati</taxon>
        <taxon>Pseudomonadota</taxon>
        <taxon>Alphaproteobacteria</taxon>
        <taxon>Rhodobacterales</taxon>
        <taxon>Roseobacteraceae</taxon>
        <taxon>Celeribacter</taxon>
    </lineage>
</organism>
<keyword evidence="3" id="KW-0597">Phosphoprotein</keyword>
<dbReference type="Pfam" id="PF02518">
    <property type="entry name" value="HATPase_c"/>
    <property type="match status" value="1"/>
</dbReference>
<sequence>MTAPNLCICHLRNAWGRALNTQLKDFPIIQAFKHMQVALMILGSEGQILHSNHKTNRLFGYDEGELIARNICDVLNVESLAELNAFIEPPAVDTLIKKIAGRHKNGDLLTLSVHVTIWIDADHGPQHALVLRDISNELKTASLVRDELKRANNAIVGAHIGVFEYNPVDDTVIVSDIWRELLELTPTDEVDVQVEWRERVHPDDLDAALEPIRLCLENTRERARCEYRLRSRDGTQWGWMRTDIAVSQRDEAGQPIRLSGAMMDISDIKATENALRASVEQFRASFESPVIGKIIVGLDGHLQRVNAAVSNLLGYSSEEILTFDFQTLTHPDDQGDEIRLFNQLKSGEISHYEIEKRCIRANGSIMWALVTVNMLKDADGCPEYFICQIIDITEKRRLNELKSAFVSTVSHELRTPLTSVLGSLMLLSALNDEPLSDEAQRLLFIAQRNGERLRGLVNNILDFEKFSANKMQFSLSRKQLVLLVEEAVMANLAAADISDVRCNVICPDRTASGFVDPKRFEQVMANLLSNATKFAPKGSSIDISIIAQSEAVRISVSNKGEGIPVSMQAQMFEPFFQASPGTTHPKGGTGLGLSITKQIVEQTGGEIGFESIPNETTTFWFTVPIEDPGGSSAH</sequence>
<feature type="domain" description="Histidine kinase" evidence="7">
    <location>
        <begin position="408"/>
        <end position="627"/>
    </location>
</feature>
<evidence type="ECO:0000313" key="11">
    <source>
        <dbReference type="Proteomes" id="UP000182284"/>
    </source>
</evidence>
<evidence type="ECO:0000313" key="10">
    <source>
        <dbReference type="EMBL" id="SDF88833.1"/>
    </source>
</evidence>
<dbReference type="PANTHER" id="PTHR43711">
    <property type="entry name" value="TWO-COMPONENT HISTIDINE KINASE"/>
    <property type="match status" value="1"/>
</dbReference>
<keyword evidence="6" id="KW-0902">Two-component regulatory system</keyword>
<feature type="domain" description="PAS" evidence="8">
    <location>
        <begin position="24"/>
        <end position="88"/>
    </location>
</feature>
<dbReference type="InterPro" id="IPR036890">
    <property type="entry name" value="HATPase_C_sf"/>
</dbReference>
<dbReference type="EMBL" id="FNBL01000008">
    <property type="protein sequence ID" value="SDF88833.1"/>
    <property type="molecule type" value="Genomic_DNA"/>
</dbReference>
<accession>A0A1G7PRL3</accession>
<dbReference type="CDD" id="cd00082">
    <property type="entry name" value="HisKA"/>
    <property type="match status" value="1"/>
</dbReference>
<dbReference type="Pfam" id="PF08447">
    <property type="entry name" value="PAS_3"/>
    <property type="match status" value="2"/>
</dbReference>
<evidence type="ECO:0000259" key="7">
    <source>
        <dbReference type="PROSITE" id="PS50109"/>
    </source>
</evidence>
<dbReference type="SMART" id="SM00388">
    <property type="entry name" value="HisKA"/>
    <property type="match status" value="1"/>
</dbReference>
<dbReference type="AlphaFoldDB" id="A0A1G7PRL3"/>
<feature type="domain" description="PAC" evidence="9">
    <location>
        <begin position="223"/>
        <end position="277"/>
    </location>
</feature>
<dbReference type="InterPro" id="IPR005467">
    <property type="entry name" value="His_kinase_dom"/>
</dbReference>
<proteinExistence type="predicted"/>
<keyword evidence="5" id="KW-0418">Kinase</keyword>
<dbReference type="SUPFAM" id="SSF47384">
    <property type="entry name" value="Homodimeric domain of signal transducing histidine kinase"/>
    <property type="match status" value="1"/>
</dbReference>
<dbReference type="SUPFAM" id="SSF55874">
    <property type="entry name" value="ATPase domain of HSP90 chaperone/DNA topoisomerase II/histidine kinase"/>
    <property type="match status" value="1"/>
</dbReference>
<dbReference type="Gene3D" id="1.10.287.130">
    <property type="match status" value="1"/>
</dbReference>
<dbReference type="Gene3D" id="3.30.450.20">
    <property type="entry name" value="PAS domain"/>
    <property type="match status" value="3"/>
</dbReference>
<feature type="domain" description="PAC" evidence="9">
    <location>
        <begin position="352"/>
        <end position="404"/>
    </location>
</feature>
<name>A0A1G7PRL3_9RHOB</name>
<gene>
    <name evidence="10" type="ORF">SAMN04488117_108127</name>
</gene>
<dbReference type="InterPro" id="IPR036097">
    <property type="entry name" value="HisK_dim/P_sf"/>
</dbReference>
<dbReference type="PANTHER" id="PTHR43711:SF31">
    <property type="entry name" value="HISTIDINE KINASE"/>
    <property type="match status" value="1"/>
</dbReference>
<protein>
    <recommendedName>
        <fullName evidence="2">histidine kinase</fullName>
        <ecNumber evidence="2">2.7.13.3</ecNumber>
    </recommendedName>
</protein>
<dbReference type="SUPFAM" id="SSF55785">
    <property type="entry name" value="PYP-like sensor domain (PAS domain)"/>
    <property type="match status" value="3"/>
</dbReference>
<feature type="domain" description="PAS" evidence="8">
    <location>
        <begin position="278"/>
        <end position="348"/>
    </location>
</feature>